<feature type="non-terminal residue" evidence="1">
    <location>
        <position position="417"/>
    </location>
</feature>
<feature type="non-terminal residue" evidence="1">
    <location>
        <position position="1"/>
    </location>
</feature>
<reference evidence="1" key="1">
    <citation type="submission" date="2015-07" db="EMBL/GenBank/DDBJ databases">
        <title>Adaptation to a free-living lifestyle via gene acquisitions in the diplomonad Trepomonas sp. PC1.</title>
        <authorList>
            <person name="Xu F."/>
            <person name="Jerlstrom-Hultqvist J."/>
            <person name="Kolisko M."/>
            <person name="Simpson A.G.B."/>
            <person name="Roger A.J."/>
            <person name="Svard S.G."/>
            <person name="Andersson J.O."/>
        </authorList>
    </citation>
    <scope>NUCLEOTIDE SEQUENCE</scope>
    <source>
        <strain evidence="1">PC1</strain>
    </source>
</reference>
<evidence type="ECO:0000313" key="1">
    <source>
        <dbReference type="EMBL" id="JAP89413.1"/>
    </source>
</evidence>
<organism evidence="1">
    <name type="scientific">Trepomonas sp. PC1</name>
    <dbReference type="NCBI Taxonomy" id="1076344"/>
    <lineage>
        <taxon>Eukaryota</taxon>
        <taxon>Metamonada</taxon>
        <taxon>Diplomonadida</taxon>
        <taxon>Hexamitidae</taxon>
        <taxon>Hexamitinae</taxon>
        <taxon>Trepomonas</taxon>
    </lineage>
</organism>
<protein>
    <submittedName>
        <fullName evidence="1">Uncharacterized protein</fullName>
    </submittedName>
</protein>
<proteinExistence type="predicted"/>
<accession>A0A146JXL1</accession>
<dbReference type="EMBL" id="GDID01007193">
    <property type="protein sequence ID" value="JAP89413.1"/>
    <property type="molecule type" value="Transcribed_RNA"/>
</dbReference>
<dbReference type="AlphaFoldDB" id="A0A146JXL1"/>
<sequence length="417" mass="50692">STLEKFPQTPPNNKFEMFLPTQKPFLQLKHKGSQMTEQYQVKSELVDWENPHNFSKFDLQQAALRESDNFLSKFVPILQKERQMGQPFVKTLEKRLLFEQTYRQQVMECEQYEICALRQRHMDEIDQFQLPDVKTMERETLEREQQKKLQQHMMNQKLTKLKDVHSKLKSQIYIEQDESIRRREDMEKKRWMEEMEIKRLIKQQEKLQSDLLAQRTQIFDELIQKYIDLFQSQQSMNLDNHKRALQFRLVDYLRKFDLDNYETQREQVEKEFRRQEQIRNPFTEQFVNLMNIIDCVAIFTSNSEMRQQNKKFKTQFSDFIQQQSIMVCQPERDKKILNDLISKYMTESEAFLEQMREIYEEQLQLANPKIDNLRKVLEYEKNYQNGLMGAVSIKEISSIKKQFDELKEQIEIQLVDP</sequence>
<gene>
    <name evidence="1" type="ORF">TPC1_31092</name>
</gene>
<name>A0A146JXL1_9EUKA</name>